<name>A0ABR5MK96_9BACI</name>
<dbReference type="InterPro" id="IPR047705">
    <property type="entry name" value="AimR-like"/>
</dbReference>
<dbReference type="NCBIfam" id="NF038310">
    <property type="entry name" value="lysogeny_AimR"/>
    <property type="match status" value="1"/>
</dbReference>
<evidence type="ECO:0000313" key="1">
    <source>
        <dbReference type="EMBL" id="KPH76167.1"/>
    </source>
</evidence>
<sequence>MRTLIEKNKRSNDPSNRKWAEVYKIQLQIREKDYKPIEVIERINQFETNEPELLCLLEFAKVNLQFNMHNYHDLGNAICRYDELLPQINDYFLVENFKIRYHILTLTYTLMQNEIIMTRKHGYKLLNLTCNPEIQVSTHIKLGESYTFDSYSQGMFHLKEALKIAKEHNLTSQIEFIEQTKIPFLAAHSNKTDNITTTDKSEQAHLEIMKGNHKKAIEILEQIPIDTPFKKYYLGKAKRDKSLLLQSYKDFVYKRNDNFFCRLPLRELKIL</sequence>
<dbReference type="RefSeq" id="WP_060668163.1">
    <property type="nucleotide sequence ID" value="NZ_LGTK01000017.1"/>
</dbReference>
<evidence type="ECO:0000313" key="2">
    <source>
        <dbReference type="Proteomes" id="UP000037854"/>
    </source>
</evidence>
<gene>
    <name evidence="1" type="ORF">AFL42_06740</name>
</gene>
<proteinExistence type="predicted"/>
<reference evidence="1 2" key="1">
    <citation type="submission" date="2015-07" db="EMBL/GenBank/DDBJ databases">
        <title>High-quality draft genome sequence of Oceanobacillus caeni HM6, a bacillus isolated from a human feces.</title>
        <authorList>
            <person name="Kumar J."/>
            <person name="Verma M.K."/>
            <person name="Pandey R."/>
            <person name="Bhambi M."/>
            <person name="Chauhan N."/>
        </authorList>
    </citation>
    <scope>NUCLEOTIDE SEQUENCE [LARGE SCALE GENOMIC DNA]</scope>
    <source>
        <strain evidence="1 2">HM6</strain>
    </source>
</reference>
<accession>A0ABR5MK96</accession>
<dbReference type="Pfam" id="PF22871">
    <property type="entry name" value="AimR"/>
    <property type="match status" value="1"/>
</dbReference>
<organism evidence="1 2">
    <name type="scientific">Oceanobacillus caeni</name>
    <dbReference type="NCBI Taxonomy" id="405946"/>
    <lineage>
        <taxon>Bacteria</taxon>
        <taxon>Bacillati</taxon>
        <taxon>Bacillota</taxon>
        <taxon>Bacilli</taxon>
        <taxon>Bacillales</taxon>
        <taxon>Bacillaceae</taxon>
        <taxon>Oceanobacillus</taxon>
    </lineage>
</organism>
<keyword evidence="2" id="KW-1185">Reference proteome</keyword>
<protein>
    <submittedName>
        <fullName evidence="1">Uncharacterized protein</fullName>
    </submittedName>
</protein>
<dbReference type="Proteomes" id="UP000037854">
    <property type="component" value="Unassembled WGS sequence"/>
</dbReference>
<comment type="caution">
    <text evidence="1">The sequence shown here is derived from an EMBL/GenBank/DDBJ whole genome shotgun (WGS) entry which is preliminary data.</text>
</comment>
<dbReference type="EMBL" id="LGTK01000017">
    <property type="protein sequence ID" value="KPH76167.1"/>
    <property type="molecule type" value="Genomic_DNA"/>
</dbReference>